<name>A0A8H4J4M3_9PEZI</name>
<dbReference type="InterPro" id="IPR042517">
    <property type="entry name" value="Glyco_hydro_64_N_2"/>
</dbReference>
<sequence length="375" mass="39584">MGSKGNQEVFDAVAADQHIALHNSTQASNVHAYVVGTAPSHNNDLFFLRADGQTPYYPADPGQDGGPLKQDCAIKLGEPGSTTQVTIPYLVSGRIYFAIGKLQFSLSAGPQPVYPSPTVAKNHDVRWGFAEFTWTAASAFANLSNVDLVGLPIGLALQSTGGDTQKTPGLPAGGVAAVCKKLENVGSDGGDWAKLVQKTEDGKYLRAVAPDKAMAADGALFKGYYGTYVDRVWGKYKDEDLTLHVPNYGALTGRVANGVLTVTGGGGGPESFGQPTTAQIFKNDDGPFANSGSAKRLAIIPVLCRGFVRSTLLESNELPDPEGPKAYYNNGVTDHYAKIVHNESGKTYTFPYDDDQAGVVSSSTPQLLTFTVGGQ</sequence>
<evidence type="ECO:0000259" key="1">
    <source>
        <dbReference type="PROSITE" id="PS52006"/>
    </source>
</evidence>
<dbReference type="InterPro" id="IPR032477">
    <property type="entry name" value="Glyco_hydro_64"/>
</dbReference>
<dbReference type="AlphaFoldDB" id="A0A8H4J4M3"/>
<dbReference type="Proteomes" id="UP000572817">
    <property type="component" value="Unassembled WGS sequence"/>
</dbReference>
<organism evidence="2 3">
    <name type="scientific">Botryosphaeria dothidea</name>
    <dbReference type="NCBI Taxonomy" id="55169"/>
    <lineage>
        <taxon>Eukaryota</taxon>
        <taxon>Fungi</taxon>
        <taxon>Dikarya</taxon>
        <taxon>Ascomycota</taxon>
        <taxon>Pezizomycotina</taxon>
        <taxon>Dothideomycetes</taxon>
        <taxon>Dothideomycetes incertae sedis</taxon>
        <taxon>Botryosphaeriales</taxon>
        <taxon>Botryosphaeriaceae</taxon>
        <taxon>Botryosphaeria</taxon>
    </lineage>
</organism>
<dbReference type="PANTHER" id="PTHR38165">
    <property type="match status" value="1"/>
</dbReference>
<dbReference type="EMBL" id="WWBZ02000013">
    <property type="protein sequence ID" value="KAF4310728.1"/>
    <property type="molecule type" value="Genomic_DNA"/>
</dbReference>
<dbReference type="PANTHER" id="PTHR38165:SF1">
    <property type="entry name" value="GLUCANASE B"/>
    <property type="match status" value="1"/>
</dbReference>
<dbReference type="Gene3D" id="2.60.110.10">
    <property type="entry name" value="Thaumatin"/>
    <property type="match status" value="1"/>
</dbReference>
<evidence type="ECO:0000313" key="3">
    <source>
        <dbReference type="Proteomes" id="UP000572817"/>
    </source>
</evidence>
<dbReference type="Gene3D" id="3.30.920.50">
    <property type="entry name" value="Beta-1,3-glucanase, C-terminal domain"/>
    <property type="match status" value="1"/>
</dbReference>
<comment type="caution">
    <text evidence="2">The sequence shown here is derived from an EMBL/GenBank/DDBJ whole genome shotgun (WGS) entry which is preliminary data.</text>
</comment>
<dbReference type="Pfam" id="PF16483">
    <property type="entry name" value="Glyco_hydro_64"/>
    <property type="match status" value="1"/>
</dbReference>
<protein>
    <recommendedName>
        <fullName evidence="1">GH64 domain-containing protein</fullName>
    </recommendedName>
</protein>
<accession>A0A8H4J4M3</accession>
<dbReference type="OrthoDB" id="5290283at2759"/>
<dbReference type="InterPro" id="IPR037398">
    <property type="entry name" value="Glyco_hydro_64_fam"/>
</dbReference>
<reference evidence="2" key="1">
    <citation type="submission" date="2020-04" db="EMBL/GenBank/DDBJ databases">
        <title>Genome Assembly and Annotation of Botryosphaeria dothidea sdau 11-99, a Latent Pathogen of Apple Fruit Ring Rot in China.</title>
        <authorList>
            <person name="Yu C."/>
            <person name="Diao Y."/>
            <person name="Lu Q."/>
            <person name="Zhao J."/>
            <person name="Cui S."/>
            <person name="Peng C."/>
            <person name="He B."/>
            <person name="Liu H."/>
        </authorList>
    </citation>
    <scope>NUCLEOTIDE SEQUENCE [LARGE SCALE GENOMIC DNA]</scope>
    <source>
        <strain evidence="2">Sdau11-99</strain>
    </source>
</reference>
<dbReference type="InterPro" id="IPR037176">
    <property type="entry name" value="Osmotin/thaumatin-like_sf"/>
</dbReference>
<dbReference type="PROSITE" id="PS52006">
    <property type="entry name" value="GH64"/>
    <property type="match status" value="1"/>
</dbReference>
<gene>
    <name evidence="2" type="ORF">GTA08_BOTSDO13652</name>
</gene>
<feature type="domain" description="GH64" evidence="1">
    <location>
        <begin position="11"/>
        <end position="374"/>
    </location>
</feature>
<evidence type="ECO:0000313" key="2">
    <source>
        <dbReference type="EMBL" id="KAF4310728.1"/>
    </source>
</evidence>
<keyword evidence="3" id="KW-1185">Reference proteome</keyword>
<proteinExistence type="predicted"/>